<dbReference type="RefSeq" id="WP_158321976.1">
    <property type="nucleotide sequence ID" value="NZ_BORB01000003.1"/>
</dbReference>
<accession>A0ABQ4KFY3</accession>
<name>A0ABQ4KFY3_9BACI</name>
<gene>
    <name evidence="2" type="ORF">J8TS2_05410</name>
</gene>
<organism evidence="2 3">
    <name type="scientific">Lederbergia ruris</name>
    <dbReference type="NCBI Taxonomy" id="217495"/>
    <lineage>
        <taxon>Bacteria</taxon>
        <taxon>Bacillati</taxon>
        <taxon>Bacillota</taxon>
        <taxon>Bacilli</taxon>
        <taxon>Bacillales</taxon>
        <taxon>Bacillaceae</taxon>
        <taxon>Lederbergia</taxon>
    </lineage>
</organism>
<keyword evidence="3" id="KW-1185">Reference proteome</keyword>
<proteinExistence type="predicted"/>
<evidence type="ECO:0000313" key="3">
    <source>
        <dbReference type="Proteomes" id="UP000679950"/>
    </source>
</evidence>
<feature type="transmembrane region" description="Helical" evidence="1">
    <location>
        <begin position="12"/>
        <end position="37"/>
    </location>
</feature>
<keyword evidence="1" id="KW-0472">Membrane</keyword>
<evidence type="ECO:0000256" key="1">
    <source>
        <dbReference type="SAM" id="Phobius"/>
    </source>
</evidence>
<evidence type="ECO:0008006" key="4">
    <source>
        <dbReference type="Google" id="ProtNLM"/>
    </source>
</evidence>
<dbReference type="Proteomes" id="UP000679950">
    <property type="component" value="Unassembled WGS sequence"/>
</dbReference>
<comment type="caution">
    <text evidence="2">The sequence shown here is derived from an EMBL/GenBank/DDBJ whole genome shotgun (WGS) entry which is preliminary data.</text>
</comment>
<protein>
    <recommendedName>
        <fullName evidence="4">Cytochrome C oxidase subunit II</fullName>
    </recommendedName>
</protein>
<evidence type="ECO:0000313" key="2">
    <source>
        <dbReference type="EMBL" id="GIN56222.1"/>
    </source>
</evidence>
<keyword evidence="1" id="KW-1133">Transmembrane helix</keyword>
<keyword evidence="1" id="KW-0812">Transmembrane</keyword>
<sequence>MNKKNSHSGPDLKGTLISVFVVGIIICVMWFAVYGLYVSR</sequence>
<dbReference type="EMBL" id="BORB01000003">
    <property type="protein sequence ID" value="GIN56222.1"/>
    <property type="molecule type" value="Genomic_DNA"/>
</dbReference>
<reference evidence="2 3" key="1">
    <citation type="submission" date="2021-03" db="EMBL/GenBank/DDBJ databases">
        <title>Antimicrobial resistance genes in bacteria isolated from Japanese honey, and their potential for conferring macrolide and lincosamide resistance in the American foulbrood pathogen Paenibacillus larvae.</title>
        <authorList>
            <person name="Okamoto M."/>
            <person name="Kumagai M."/>
            <person name="Kanamori H."/>
            <person name="Takamatsu D."/>
        </authorList>
    </citation>
    <scope>NUCLEOTIDE SEQUENCE [LARGE SCALE GENOMIC DNA]</scope>
    <source>
        <strain evidence="2 3">J8TS2</strain>
    </source>
</reference>